<keyword evidence="2" id="KW-0547">Nucleotide-binding</keyword>
<dbReference type="SUPFAM" id="SSF52540">
    <property type="entry name" value="P-loop containing nucleoside triphosphate hydrolases"/>
    <property type="match status" value="2"/>
</dbReference>
<dbReference type="InterPro" id="IPR017871">
    <property type="entry name" value="ABC_transporter-like_CS"/>
</dbReference>
<evidence type="ECO:0000256" key="4">
    <source>
        <dbReference type="ARBA" id="ARBA00061571"/>
    </source>
</evidence>
<dbReference type="FunFam" id="3.40.50.300:FF:000011">
    <property type="entry name" value="Putative ABC transporter ATP-binding component"/>
    <property type="match status" value="1"/>
</dbReference>
<dbReference type="Proteomes" id="UP000071065">
    <property type="component" value="Chromosome"/>
</dbReference>
<dbReference type="PROSITE" id="PS50893">
    <property type="entry name" value="ABC_TRANSPORTER_2"/>
    <property type="match status" value="2"/>
</dbReference>
<dbReference type="InterPro" id="IPR003439">
    <property type="entry name" value="ABC_transporter-like_ATP-bd"/>
</dbReference>
<dbReference type="KEGG" id="emp:EZMO1_0409"/>
<dbReference type="AlphaFoldDB" id="A0A142B7D5"/>
<name>A0A142B7D5_9GAMM</name>
<evidence type="ECO:0000256" key="5">
    <source>
        <dbReference type="ARBA" id="ARBA00069073"/>
    </source>
</evidence>
<evidence type="ECO:0000256" key="2">
    <source>
        <dbReference type="ARBA" id="ARBA00022741"/>
    </source>
</evidence>
<evidence type="ECO:0000256" key="3">
    <source>
        <dbReference type="ARBA" id="ARBA00022840"/>
    </source>
</evidence>
<feature type="coiled-coil region" evidence="6">
    <location>
        <begin position="561"/>
        <end position="623"/>
    </location>
</feature>
<dbReference type="InterPro" id="IPR032781">
    <property type="entry name" value="ABC_tran_Xtn"/>
</dbReference>
<dbReference type="GO" id="GO:0016887">
    <property type="term" value="F:ATP hydrolysis activity"/>
    <property type="evidence" value="ECO:0007669"/>
    <property type="project" value="InterPro"/>
</dbReference>
<dbReference type="InterPro" id="IPR050611">
    <property type="entry name" value="ABCF"/>
</dbReference>
<dbReference type="Gene3D" id="3.40.50.300">
    <property type="entry name" value="P-loop containing nucleotide triphosphate hydrolases"/>
    <property type="match status" value="2"/>
</dbReference>
<dbReference type="GO" id="GO:0005524">
    <property type="term" value="F:ATP binding"/>
    <property type="evidence" value="ECO:0007669"/>
    <property type="project" value="UniProtKB-KW"/>
</dbReference>
<dbReference type="PROSITE" id="PS00211">
    <property type="entry name" value="ABC_TRANSPORTER_1"/>
    <property type="match status" value="2"/>
</dbReference>
<keyword evidence="6" id="KW-0175">Coiled coil</keyword>
<dbReference type="CDD" id="cd03221">
    <property type="entry name" value="ABCF_EF-3"/>
    <property type="match status" value="2"/>
</dbReference>
<dbReference type="PANTHER" id="PTHR19211:SF14">
    <property type="entry name" value="ATP-BINDING CASSETTE SUB-FAMILY F MEMBER 1"/>
    <property type="match status" value="1"/>
</dbReference>
<sequence length="640" mass="71782">MRGMITLNSVSLQRSGKVLLENTSATIHRGQHAGLVGANGCGKSSLLALLMGELQPDQGDVSIDPGRGIAHMAQEIKALERKAVKYVLDGDEQLRFIEHKIDDAEATGQHEKLAELHEQLLQADGYTARSRAEQMLHGLGFRHDQLENSVKDFSGGWRMRLNLARTLMSPSDVLFLDEPTNHLDLDAIVWLEGFLQRYQGTLVVISHDRDFLDAVTDITLHIEHQKTNTYRGNYSAFERMRSERLQQQQAAFEKQQKQREHMEKFVERFRAKATKAKQAQSRLKALSRLEDIAPAHVDSPFTFRFPEPDKMSSPLLSIDQGELGYGEKALLKLKLSVLPGSRIGLLGANGAGKSTLIRTLAQELPLIAGKRQDGEHLKVGYFAQHQLESLDPNASPALHLQRMSPDAREQELRNFLGGFGFHGDKAMETIEGFSGGEQARLALAIVAWQKPNLLLLDEPTNHLDLEMRHALTMALQEFEGAMVLVSHDRNLLRSTTDELLLVHDGKVDEFAGDLDDYSDWLAKLRTQSVEQSHDAAAEVAVHSAQGRKDQKRLAAERRNAMRPLKKQAEKLESQLDKLQTQLATVEVQLADSSVYEASEKDRLKNLLADQTDLTRRISTTEEEWMMALEELEALEKALSE</sequence>
<evidence type="ECO:0000259" key="7">
    <source>
        <dbReference type="PROSITE" id="PS50893"/>
    </source>
</evidence>
<evidence type="ECO:0000256" key="6">
    <source>
        <dbReference type="SAM" id="Coils"/>
    </source>
</evidence>
<dbReference type="InterPro" id="IPR003593">
    <property type="entry name" value="AAA+_ATPase"/>
</dbReference>
<keyword evidence="1" id="KW-0677">Repeat</keyword>
<dbReference type="InterPro" id="IPR027417">
    <property type="entry name" value="P-loop_NTPase"/>
</dbReference>
<feature type="domain" description="ABC transporter" evidence="7">
    <location>
        <begin position="5"/>
        <end position="249"/>
    </location>
</feature>
<evidence type="ECO:0000313" key="9">
    <source>
        <dbReference type="Proteomes" id="UP000071065"/>
    </source>
</evidence>
<dbReference type="RefSeq" id="WP_338030495.1">
    <property type="nucleotide sequence ID" value="NZ_CP013251.1"/>
</dbReference>
<protein>
    <recommendedName>
        <fullName evidence="5">Probable ATP-binding protein YheS</fullName>
    </recommendedName>
</protein>
<dbReference type="SMART" id="SM00382">
    <property type="entry name" value="AAA"/>
    <property type="match status" value="2"/>
</dbReference>
<evidence type="ECO:0000313" key="8">
    <source>
        <dbReference type="EMBL" id="AMO54661.1"/>
    </source>
</evidence>
<dbReference type="Pfam" id="PF00005">
    <property type="entry name" value="ABC_tran"/>
    <property type="match status" value="2"/>
</dbReference>
<dbReference type="Pfam" id="PF12848">
    <property type="entry name" value="ABC_tran_Xtn"/>
    <property type="match status" value="1"/>
</dbReference>
<dbReference type="PATRIC" id="fig|570277.3.peg.433"/>
<dbReference type="FunFam" id="3.40.50.300:FF:002053">
    <property type="entry name" value="ABC transporter ATP-binding protein"/>
    <property type="match status" value="1"/>
</dbReference>
<reference evidence="8 9" key="1">
    <citation type="journal article" date="2016" name="Front. Microbiol.">
        <title>Genomic Insight into the Host-Endosymbiont Relationship of Endozoicomonas montiporae CL-33(T) with its Coral Host.</title>
        <authorList>
            <person name="Ding J.-Y."/>
            <person name="Shiu J.-H."/>
            <person name="Chen W.-M."/>
            <person name="Chiang Y.-R."/>
            <person name="Tang S.-L."/>
        </authorList>
    </citation>
    <scope>NUCLEOTIDE SEQUENCE [LARGE SCALE GENOMIC DNA]</scope>
    <source>
        <strain evidence="8 9">CL-33</strain>
    </source>
</reference>
<evidence type="ECO:0000256" key="1">
    <source>
        <dbReference type="ARBA" id="ARBA00022737"/>
    </source>
</evidence>
<keyword evidence="3" id="KW-0067">ATP-binding</keyword>
<organism evidence="8 9">
    <name type="scientific">Endozoicomonas montiporae CL-33</name>
    <dbReference type="NCBI Taxonomy" id="570277"/>
    <lineage>
        <taxon>Bacteria</taxon>
        <taxon>Pseudomonadati</taxon>
        <taxon>Pseudomonadota</taxon>
        <taxon>Gammaproteobacteria</taxon>
        <taxon>Oceanospirillales</taxon>
        <taxon>Endozoicomonadaceae</taxon>
        <taxon>Endozoicomonas</taxon>
    </lineage>
</organism>
<dbReference type="PANTHER" id="PTHR19211">
    <property type="entry name" value="ATP-BINDING TRANSPORT PROTEIN-RELATED"/>
    <property type="match status" value="1"/>
</dbReference>
<dbReference type="EMBL" id="CP013251">
    <property type="protein sequence ID" value="AMO54661.1"/>
    <property type="molecule type" value="Genomic_DNA"/>
</dbReference>
<comment type="similarity">
    <text evidence="4">Belongs to the ABC transporter superfamily. ABCF family. YheS subfamily.</text>
</comment>
<proteinExistence type="inferred from homology"/>
<gene>
    <name evidence="8" type="ORF">EZMO1_0409</name>
</gene>
<dbReference type="STRING" id="570277.EZMO1_0409"/>
<accession>A0A142B7D5</accession>
<feature type="domain" description="ABC transporter" evidence="7">
    <location>
        <begin position="315"/>
        <end position="529"/>
    </location>
</feature>